<proteinExistence type="predicted"/>
<dbReference type="Proteomes" id="UP001497444">
    <property type="component" value="Chromosome 4"/>
</dbReference>
<evidence type="ECO:0000313" key="2">
    <source>
        <dbReference type="Proteomes" id="UP001497444"/>
    </source>
</evidence>
<sequence length="99" mass="10970">MHVMLMIQCEGDMIRLPGNHLKVLNLQFLRAVQGKQQPDNEGSSKQTYEAEVQQAKEYACCVLDVRGAAKKALCHCLAVRAPFSSLIEHSPPLSLCDCN</sequence>
<organism evidence="1 2">
    <name type="scientific">Sphagnum jensenii</name>
    <dbReference type="NCBI Taxonomy" id="128206"/>
    <lineage>
        <taxon>Eukaryota</taxon>
        <taxon>Viridiplantae</taxon>
        <taxon>Streptophyta</taxon>
        <taxon>Embryophyta</taxon>
        <taxon>Bryophyta</taxon>
        <taxon>Sphagnophytina</taxon>
        <taxon>Sphagnopsida</taxon>
        <taxon>Sphagnales</taxon>
        <taxon>Sphagnaceae</taxon>
        <taxon>Sphagnum</taxon>
    </lineage>
</organism>
<reference evidence="1" key="1">
    <citation type="submission" date="2024-02" db="EMBL/GenBank/DDBJ databases">
        <authorList>
            <consortium name="ELIXIR-Norway"/>
            <consortium name="Elixir Norway"/>
        </authorList>
    </citation>
    <scope>NUCLEOTIDE SEQUENCE</scope>
</reference>
<name>A0ABP0WZC3_9BRYO</name>
<accession>A0ABP0WZC3</accession>
<dbReference type="EMBL" id="OZ020099">
    <property type="protein sequence ID" value="CAK9271531.1"/>
    <property type="molecule type" value="Genomic_DNA"/>
</dbReference>
<gene>
    <name evidence="1" type="ORF">CSSPJE1EN1_LOCUS17009</name>
</gene>
<protein>
    <submittedName>
        <fullName evidence="1">Uncharacterized protein</fullName>
    </submittedName>
</protein>
<evidence type="ECO:0000313" key="1">
    <source>
        <dbReference type="EMBL" id="CAK9271531.1"/>
    </source>
</evidence>
<keyword evidence="2" id="KW-1185">Reference proteome</keyword>